<evidence type="ECO:0000256" key="1">
    <source>
        <dbReference type="SAM" id="Coils"/>
    </source>
</evidence>
<feature type="region of interest" description="Disordered" evidence="2">
    <location>
        <begin position="189"/>
        <end position="232"/>
    </location>
</feature>
<reference evidence="3 4" key="1">
    <citation type="submission" date="2019-01" db="EMBL/GenBank/DDBJ databases">
        <authorList>
            <person name="Alioto T."/>
            <person name="Alioto T."/>
        </authorList>
    </citation>
    <scope>NUCLEOTIDE SEQUENCE [LARGE SCALE GENOMIC DNA]</scope>
</reference>
<keyword evidence="4" id="KW-1185">Reference proteome</keyword>
<dbReference type="Proteomes" id="UP000386466">
    <property type="component" value="Unassembled WGS sequence"/>
</dbReference>
<evidence type="ECO:0000256" key="2">
    <source>
        <dbReference type="SAM" id="MobiDB-lite"/>
    </source>
</evidence>
<dbReference type="PANTHER" id="PTHR36871">
    <property type="entry name" value="COILED-COIL DOMAIN-CONTAINING PROTEIN 190"/>
    <property type="match status" value="1"/>
</dbReference>
<dbReference type="InterPro" id="IPR031525">
    <property type="entry name" value="CC190"/>
</dbReference>
<sequence>MERHMVGGPLYKHFDLERKNARQADARLSQRLQRLERVCLYHMKSLTCEQRQLQKELQRLREADIVKKKLSSDLRNGIQKRPEDVLVSSPPRGRKHGGPHTNNVRVLATNMTQHDPMYRTKSRMPLFHHAGFKDATKSKEQSLSQNYRASHFTAEKPQAQGKDFMSPPKGKDSNKGISILCQHQDVSINTLDQGPGSSPVCESGTTHMDETRPKDASLKPDPKAGKQSPLNPMECARNLKGESITPTFLELFAKVRNAHYLRHRVPPESERLLSIGEIFGHKESLQPRTGQECKNRGYNLSLNEQYKYTKKEGRDESSDNTLRGAHMLRMSSKI</sequence>
<evidence type="ECO:0000313" key="3">
    <source>
        <dbReference type="EMBL" id="VFV47574.1"/>
    </source>
</evidence>
<organism evidence="3 4">
    <name type="scientific">Lynx pardinus</name>
    <name type="common">Iberian lynx</name>
    <name type="synonym">Felis pardina</name>
    <dbReference type="NCBI Taxonomy" id="191816"/>
    <lineage>
        <taxon>Eukaryota</taxon>
        <taxon>Metazoa</taxon>
        <taxon>Chordata</taxon>
        <taxon>Craniata</taxon>
        <taxon>Vertebrata</taxon>
        <taxon>Euteleostomi</taxon>
        <taxon>Mammalia</taxon>
        <taxon>Eutheria</taxon>
        <taxon>Laurasiatheria</taxon>
        <taxon>Carnivora</taxon>
        <taxon>Feliformia</taxon>
        <taxon>Felidae</taxon>
        <taxon>Felinae</taxon>
        <taxon>Lynx</taxon>
    </lineage>
</organism>
<proteinExistence type="predicted"/>
<gene>
    <name evidence="3" type="ORF">LYPA_23C021499</name>
</gene>
<evidence type="ECO:0008006" key="5">
    <source>
        <dbReference type="Google" id="ProtNLM"/>
    </source>
</evidence>
<dbReference type="Pfam" id="PF15768">
    <property type="entry name" value="CC190"/>
    <property type="match status" value="1"/>
</dbReference>
<accession>A0A485PT31</accession>
<feature type="region of interest" description="Disordered" evidence="2">
    <location>
        <begin position="152"/>
        <end position="176"/>
    </location>
</feature>
<feature type="coiled-coil region" evidence="1">
    <location>
        <begin position="18"/>
        <end position="63"/>
    </location>
</feature>
<dbReference type="EMBL" id="CAAGRJ010040873">
    <property type="protein sequence ID" value="VFV47574.1"/>
    <property type="molecule type" value="Genomic_DNA"/>
</dbReference>
<feature type="compositionally biased region" description="Basic and acidic residues" evidence="2">
    <location>
        <begin position="207"/>
        <end position="224"/>
    </location>
</feature>
<evidence type="ECO:0000313" key="4">
    <source>
        <dbReference type="Proteomes" id="UP000386466"/>
    </source>
</evidence>
<dbReference type="PANTHER" id="PTHR36871:SF1">
    <property type="entry name" value="COILED-COIL DOMAIN-CONTAINING PROTEIN 190"/>
    <property type="match status" value="1"/>
</dbReference>
<keyword evidence="1" id="KW-0175">Coiled coil</keyword>
<dbReference type="AlphaFoldDB" id="A0A485PT31"/>
<feature type="region of interest" description="Disordered" evidence="2">
    <location>
        <begin position="310"/>
        <end position="334"/>
    </location>
</feature>
<protein>
    <recommendedName>
        <fullName evidence="5">Coiled-coil domain-containing protein 190</fullName>
    </recommendedName>
</protein>
<name>A0A485PT31_LYNPA</name>